<evidence type="ECO:0000313" key="8">
    <source>
        <dbReference type="Proteomes" id="UP000002009"/>
    </source>
</evidence>
<evidence type="ECO:0000256" key="4">
    <source>
        <dbReference type="ARBA" id="ARBA00022989"/>
    </source>
</evidence>
<evidence type="ECO:0000256" key="3">
    <source>
        <dbReference type="ARBA" id="ARBA00022692"/>
    </source>
</evidence>
<dbReference type="InParanoid" id="C1EJI5"/>
<feature type="transmembrane region" description="Helical" evidence="6">
    <location>
        <begin position="132"/>
        <end position="149"/>
    </location>
</feature>
<feature type="transmembrane region" description="Helical" evidence="6">
    <location>
        <begin position="240"/>
        <end position="259"/>
    </location>
</feature>
<protein>
    <submittedName>
        <fullName evidence="7">Drug/Metabolite transporter superfamily</fullName>
    </submittedName>
</protein>
<evidence type="ECO:0000313" key="7">
    <source>
        <dbReference type="EMBL" id="ACO68190.1"/>
    </source>
</evidence>
<feature type="transmembrane region" description="Helical" evidence="6">
    <location>
        <begin position="104"/>
        <end position="125"/>
    </location>
</feature>
<comment type="subcellular location">
    <subcellularLocation>
        <location evidence="1">Membrane</location>
        <topology evidence="1">Multi-pass membrane protein</topology>
    </subcellularLocation>
</comment>
<gene>
    <name evidence="7" type="ORF">MICPUN_89231</name>
</gene>
<feature type="non-terminal residue" evidence="7">
    <location>
        <position position="1"/>
    </location>
</feature>
<feature type="transmembrane region" description="Helical" evidence="6">
    <location>
        <begin position="211"/>
        <end position="228"/>
    </location>
</feature>
<evidence type="ECO:0000256" key="2">
    <source>
        <dbReference type="ARBA" id="ARBA00006447"/>
    </source>
</evidence>
<dbReference type="PANTHER" id="PTHR10231">
    <property type="entry name" value="NUCLEOTIDE-SUGAR TRANSMEMBRANE TRANSPORTER"/>
    <property type="match status" value="1"/>
</dbReference>
<dbReference type="SUPFAM" id="SSF103481">
    <property type="entry name" value="Multidrug resistance efflux transporter EmrE"/>
    <property type="match status" value="1"/>
</dbReference>
<dbReference type="NCBIfam" id="TIGR00803">
    <property type="entry name" value="nst"/>
    <property type="match status" value="1"/>
</dbReference>
<evidence type="ECO:0000256" key="6">
    <source>
        <dbReference type="SAM" id="Phobius"/>
    </source>
</evidence>
<evidence type="ECO:0000256" key="1">
    <source>
        <dbReference type="ARBA" id="ARBA00004141"/>
    </source>
</evidence>
<dbReference type="RefSeq" id="XP_002506932.1">
    <property type="nucleotide sequence ID" value="XM_002506886.1"/>
</dbReference>
<dbReference type="GO" id="GO:0000139">
    <property type="term" value="C:Golgi membrane"/>
    <property type="evidence" value="ECO:0007669"/>
    <property type="project" value="InterPro"/>
</dbReference>
<dbReference type="EMBL" id="CP001335">
    <property type="protein sequence ID" value="ACO68190.1"/>
    <property type="molecule type" value="Genomic_DNA"/>
</dbReference>
<dbReference type="OrthoDB" id="498253at2759"/>
<organism evidence="7 8">
    <name type="scientific">Micromonas commoda (strain RCC299 / NOUM17 / CCMP2709)</name>
    <name type="common">Picoplanktonic green alga</name>
    <dbReference type="NCBI Taxonomy" id="296587"/>
    <lineage>
        <taxon>Eukaryota</taxon>
        <taxon>Viridiplantae</taxon>
        <taxon>Chlorophyta</taxon>
        <taxon>Mamiellophyceae</taxon>
        <taxon>Mamiellales</taxon>
        <taxon>Mamiellaceae</taxon>
        <taxon>Micromonas</taxon>
    </lineage>
</organism>
<dbReference type="GeneID" id="8249866"/>
<sequence>ENRSRNMEALLALLALVIQNTALVILLKLSFRDGAEPYDPSTVVLNVEIVKLFVCSLTLWRHSADLLLRAFGEIPGQHLLLVPSVLYVLQNNLLFWGAQRLSPIVYIVCSQMKIFTTALVSRILLGTTLSTTQYWSLVFLVIGIIIVQGEGLKKRDQSVGPGFDSFVGVAAVLLASLTSGTAGVVLEKVYKAGQRNSNGSGSAVWARNIQLSIVSLPFAFVGTLFQDARSGQFWTGYDSVVVSVILLQAIGGIIIGFVLKYANNVSKCLAISVSICCCAVYSVARRDVQLTASLVLGLLIVSVSVFAYSLSPSGDETREQETQIGQPLKVFGRSSAPLK</sequence>
<feature type="transmembrane region" description="Helical" evidence="6">
    <location>
        <begin position="169"/>
        <end position="190"/>
    </location>
</feature>
<feature type="transmembrane region" description="Helical" evidence="6">
    <location>
        <begin position="9"/>
        <end position="31"/>
    </location>
</feature>
<dbReference type="AlphaFoldDB" id="C1EJI5"/>
<feature type="transmembrane region" description="Helical" evidence="6">
    <location>
        <begin position="290"/>
        <end position="310"/>
    </location>
</feature>
<proteinExistence type="inferred from homology"/>
<comment type="similarity">
    <text evidence="2">Belongs to the nucleotide-sugar transporter family. CMP-Sialate:CMP antiporter (TC 2.A.7.12) subfamily.</text>
</comment>
<dbReference type="OMA" id="KCYVIAS"/>
<dbReference type="GO" id="GO:0015165">
    <property type="term" value="F:pyrimidine nucleotide-sugar transmembrane transporter activity"/>
    <property type="evidence" value="ECO:0007669"/>
    <property type="project" value="InterPro"/>
</dbReference>
<dbReference type="PIRSF" id="PIRSF005799">
    <property type="entry name" value="UDP-gal_transpt"/>
    <property type="match status" value="1"/>
</dbReference>
<dbReference type="InterPro" id="IPR007271">
    <property type="entry name" value="Nuc_sug_transpt"/>
</dbReference>
<feature type="transmembrane region" description="Helical" evidence="6">
    <location>
        <begin position="43"/>
        <end position="60"/>
    </location>
</feature>
<reference evidence="7 8" key="1">
    <citation type="journal article" date="2009" name="Science">
        <title>Green evolution and dynamic adaptations revealed by genomes of the marine picoeukaryotes Micromonas.</title>
        <authorList>
            <person name="Worden A.Z."/>
            <person name="Lee J.H."/>
            <person name="Mock T."/>
            <person name="Rouze P."/>
            <person name="Simmons M.P."/>
            <person name="Aerts A.L."/>
            <person name="Allen A.E."/>
            <person name="Cuvelier M.L."/>
            <person name="Derelle E."/>
            <person name="Everett M.V."/>
            <person name="Foulon E."/>
            <person name="Grimwood J."/>
            <person name="Gundlach H."/>
            <person name="Henrissat B."/>
            <person name="Napoli C."/>
            <person name="McDonald S.M."/>
            <person name="Parker M.S."/>
            <person name="Rombauts S."/>
            <person name="Salamov A."/>
            <person name="Von Dassow P."/>
            <person name="Badger J.H."/>
            <person name="Coutinho P.M."/>
            <person name="Demir E."/>
            <person name="Dubchak I."/>
            <person name="Gentemann C."/>
            <person name="Eikrem W."/>
            <person name="Gready J.E."/>
            <person name="John U."/>
            <person name="Lanier W."/>
            <person name="Lindquist E.A."/>
            <person name="Lucas S."/>
            <person name="Mayer K.F."/>
            <person name="Moreau H."/>
            <person name="Not F."/>
            <person name="Otillar R."/>
            <person name="Panaud O."/>
            <person name="Pangilinan J."/>
            <person name="Paulsen I."/>
            <person name="Piegu B."/>
            <person name="Poliakov A."/>
            <person name="Robbens S."/>
            <person name="Schmutz J."/>
            <person name="Toulza E."/>
            <person name="Wyss T."/>
            <person name="Zelensky A."/>
            <person name="Zhou K."/>
            <person name="Armbrust E.V."/>
            <person name="Bhattacharya D."/>
            <person name="Goodenough U.W."/>
            <person name="Van de Peer Y."/>
            <person name="Grigoriev I.V."/>
        </authorList>
    </citation>
    <scope>NUCLEOTIDE SEQUENCE [LARGE SCALE GENOMIC DNA]</scope>
    <source>
        <strain evidence="8">RCC299 / NOUM17</strain>
    </source>
</reference>
<keyword evidence="5 6" id="KW-0472">Membrane</keyword>
<dbReference type="KEGG" id="mis:MICPUN_89231"/>
<accession>C1EJI5</accession>
<dbReference type="eggNOG" id="KOG2234">
    <property type="taxonomic scope" value="Eukaryota"/>
</dbReference>
<keyword evidence="3 6" id="KW-0812">Transmembrane</keyword>
<dbReference type="Proteomes" id="UP000002009">
    <property type="component" value="Chromosome 17"/>
</dbReference>
<keyword evidence="8" id="KW-1185">Reference proteome</keyword>
<dbReference type="Pfam" id="PF04142">
    <property type="entry name" value="Nuc_sug_transp"/>
    <property type="match status" value="1"/>
</dbReference>
<keyword evidence="4 6" id="KW-1133">Transmembrane helix</keyword>
<dbReference type="InterPro" id="IPR037185">
    <property type="entry name" value="EmrE-like"/>
</dbReference>
<evidence type="ECO:0000256" key="5">
    <source>
        <dbReference type="ARBA" id="ARBA00023136"/>
    </source>
</evidence>
<name>C1EJI5_MICCC</name>